<dbReference type="EMBL" id="JANPWB010000014">
    <property type="protein sequence ID" value="KAJ1099611.1"/>
    <property type="molecule type" value="Genomic_DNA"/>
</dbReference>
<comment type="caution">
    <text evidence="2">The sequence shown here is derived from an EMBL/GenBank/DDBJ whole genome shotgun (WGS) entry which is preliminary data.</text>
</comment>
<dbReference type="Proteomes" id="UP001066276">
    <property type="component" value="Chromosome 10"/>
</dbReference>
<gene>
    <name evidence="2" type="ORF">NDU88_004710</name>
</gene>
<evidence type="ECO:0000313" key="3">
    <source>
        <dbReference type="Proteomes" id="UP001066276"/>
    </source>
</evidence>
<reference evidence="2" key="1">
    <citation type="journal article" date="2022" name="bioRxiv">
        <title>Sequencing and chromosome-scale assembly of the giantPleurodeles waltlgenome.</title>
        <authorList>
            <person name="Brown T."/>
            <person name="Elewa A."/>
            <person name="Iarovenko S."/>
            <person name="Subramanian E."/>
            <person name="Araus A.J."/>
            <person name="Petzold A."/>
            <person name="Susuki M."/>
            <person name="Suzuki K.-i.T."/>
            <person name="Hayashi T."/>
            <person name="Toyoda A."/>
            <person name="Oliveira C."/>
            <person name="Osipova E."/>
            <person name="Leigh N.D."/>
            <person name="Simon A."/>
            <person name="Yun M.H."/>
        </authorList>
    </citation>
    <scope>NUCLEOTIDE SEQUENCE</scope>
    <source>
        <strain evidence="2">20211129_DDA</strain>
        <tissue evidence="2">Liver</tissue>
    </source>
</reference>
<evidence type="ECO:0000313" key="2">
    <source>
        <dbReference type="EMBL" id="KAJ1099611.1"/>
    </source>
</evidence>
<organism evidence="2 3">
    <name type="scientific">Pleurodeles waltl</name>
    <name type="common">Iberian ribbed newt</name>
    <dbReference type="NCBI Taxonomy" id="8319"/>
    <lineage>
        <taxon>Eukaryota</taxon>
        <taxon>Metazoa</taxon>
        <taxon>Chordata</taxon>
        <taxon>Craniata</taxon>
        <taxon>Vertebrata</taxon>
        <taxon>Euteleostomi</taxon>
        <taxon>Amphibia</taxon>
        <taxon>Batrachia</taxon>
        <taxon>Caudata</taxon>
        <taxon>Salamandroidea</taxon>
        <taxon>Salamandridae</taxon>
        <taxon>Pleurodelinae</taxon>
        <taxon>Pleurodeles</taxon>
    </lineage>
</organism>
<accession>A0AAV7M885</accession>
<keyword evidence="3" id="KW-1185">Reference proteome</keyword>
<dbReference type="AlphaFoldDB" id="A0AAV7M885"/>
<name>A0AAV7M885_PLEWA</name>
<sequence>MSVDARSPGGTSGASFIDPKVLCPAPRNAETLDAEKPFKAPGEEERKKLPLPLPQKTSEEPTAMQEEEKATQQPSLGGGNQEAARR</sequence>
<proteinExistence type="predicted"/>
<evidence type="ECO:0000256" key="1">
    <source>
        <dbReference type="SAM" id="MobiDB-lite"/>
    </source>
</evidence>
<feature type="compositionally biased region" description="Basic and acidic residues" evidence="1">
    <location>
        <begin position="33"/>
        <end position="48"/>
    </location>
</feature>
<feature type="region of interest" description="Disordered" evidence="1">
    <location>
        <begin position="1"/>
        <end position="86"/>
    </location>
</feature>
<protein>
    <submittedName>
        <fullName evidence="2">Uncharacterized protein</fullName>
    </submittedName>
</protein>